<protein>
    <submittedName>
        <fullName evidence="6">DNRLRE domain-containing protein</fullName>
    </submittedName>
</protein>
<dbReference type="Pfam" id="PF24517">
    <property type="entry name" value="CBM96"/>
    <property type="match status" value="1"/>
</dbReference>
<dbReference type="Proteomes" id="UP001597229">
    <property type="component" value="Unassembled WGS sequence"/>
</dbReference>
<comment type="subcellular location">
    <subcellularLocation>
        <location evidence="1">Secreted</location>
    </subcellularLocation>
</comment>
<keyword evidence="7" id="KW-1185">Reference proteome</keyword>
<dbReference type="NCBIfam" id="NF033679">
    <property type="entry name" value="DNRLRE_dom"/>
    <property type="match status" value="1"/>
</dbReference>
<evidence type="ECO:0000256" key="3">
    <source>
        <dbReference type="ARBA" id="ARBA00022729"/>
    </source>
</evidence>
<reference evidence="7" key="1">
    <citation type="journal article" date="2019" name="Int. J. Syst. Evol. Microbiol.">
        <title>The Global Catalogue of Microorganisms (GCM) 10K type strain sequencing project: providing services to taxonomists for standard genome sequencing and annotation.</title>
        <authorList>
            <consortium name="The Broad Institute Genomics Platform"/>
            <consortium name="The Broad Institute Genome Sequencing Center for Infectious Disease"/>
            <person name="Wu L."/>
            <person name="Ma J."/>
        </authorList>
    </citation>
    <scope>NUCLEOTIDE SEQUENCE [LARGE SCALE GENOMIC DNA]</scope>
    <source>
        <strain evidence="7">CCUG 52478</strain>
    </source>
</reference>
<evidence type="ECO:0000256" key="4">
    <source>
        <dbReference type="SAM" id="SignalP"/>
    </source>
</evidence>
<organism evidence="6 7">
    <name type="scientific">Nocardioides ginsengisoli</name>
    <dbReference type="NCBI Taxonomy" id="363868"/>
    <lineage>
        <taxon>Bacteria</taxon>
        <taxon>Bacillati</taxon>
        <taxon>Actinomycetota</taxon>
        <taxon>Actinomycetes</taxon>
        <taxon>Propionibacteriales</taxon>
        <taxon>Nocardioidaceae</taxon>
        <taxon>Nocardioides</taxon>
    </lineage>
</organism>
<evidence type="ECO:0000256" key="1">
    <source>
        <dbReference type="ARBA" id="ARBA00004613"/>
    </source>
</evidence>
<dbReference type="RefSeq" id="WP_367919215.1">
    <property type="nucleotide sequence ID" value="NZ_BAABAC010000020.1"/>
</dbReference>
<evidence type="ECO:0000259" key="5">
    <source>
        <dbReference type="Pfam" id="PF24517"/>
    </source>
</evidence>
<gene>
    <name evidence="6" type="ORF">ACFQ3F_13100</name>
</gene>
<keyword evidence="2" id="KW-0964">Secreted</keyword>
<name>A0ABW3W2D7_9ACTN</name>
<evidence type="ECO:0000256" key="2">
    <source>
        <dbReference type="ARBA" id="ARBA00022525"/>
    </source>
</evidence>
<proteinExistence type="predicted"/>
<accession>A0ABW3W2D7</accession>
<sequence>MADVRFKRAVLAASSALVAASLQLPAGAHAAAAAAAEPPAPNPDGTTTVVLTATGDTYVQSGLSQPNRSAATELVVGSSNNGLTKTRSLLSFDLGSIDLTSSTVVSAELQLSNFVTGSCAGSAIRLSRVTAAWKPATVKWSTQPATVATGSTTNTTANGAKACAAEGPAKWDATAIVQAWAAGAANNGVQIRPDAESKATGYRKYRSLENGDPAKAATLTVTINQPPSTPTKLTASPGANGYARTTTPTLSAVVSDPGGGQVAGFFQISHGNDIVWSGTSALVASGETASIDVPAGKLTEGTPYILSAWSQDSQGARSTSPTANWLVVDATAPTVAVTSAKFTNNVWTKTVPASDTLTLTGTPDTKWFAVSADGKAFLVNADASGNGTLAYAPVAGWHDIVVIAGDVAGNMSEPATISYGVGDRPVFSLPAANSYGRTSFAVNVSGPPTASTGVLYWRVAGETQWRVATQLVTADGKPWTGALTSTSGRTTTGALTWNATQENYNGGKLAEPAVLQIRTCFDYADPKVACTDLRNLGLGEKQQP</sequence>
<dbReference type="EMBL" id="JBHTLX010000017">
    <property type="protein sequence ID" value="MFD1248730.1"/>
    <property type="molecule type" value="Genomic_DNA"/>
</dbReference>
<keyword evidence="3 4" id="KW-0732">Signal</keyword>
<feature type="signal peptide" evidence="4">
    <location>
        <begin position="1"/>
        <end position="30"/>
    </location>
</feature>
<comment type="caution">
    <text evidence="6">The sequence shown here is derived from an EMBL/GenBank/DDBJ whole genome shotgun (WGS) entry which is preliminary data.</text>
</comment>
<dbReference type="InterPro" id="IPR055372">
    <property type="entry name" value="CBM96"/>
</dbReference>
<evidence type="ECO:0000313" key="7">
    <source>
        <dbReference type="Proteomes" id="UP001597229"/>
    </source>
</evidence>
<feature type="chain" id="PRO_5046872911" evidence="4">
    <location>
        <begin position="31"/>
        <end position="544"/>
    </location>
</feature>
<evidence type="ECO:0000313" key="6">
    <source>
        <dbReference type="EMBL" id="MFD1248730.1"/>
    </source>
</evidence>
<feature type="domain" description="Carbohydrate-binding module family 96" evidence="5">
    <location>
        <begin position="48"/>
        <end position="212"/>
    </location>
</feature>